<keyword evidence="3" id="KW-0690">Ribosome biogenesis</keyword>
<comment type="subcellular location">
    <subcellularLocation>
        <location evidence="1">Nucleus</location>
        <location evidence="1">Nucleolus</location>
    </subcellularLocation>
</comment>
<evidence type="ECO:0000313" key="6">
    <source>
        <dbReference type="EMBL" id="ELA42551.1"/>
    </source>
</evidence>
<dbReference type="Proteomes" id="UP000011082">
    <property type="component" value="Unassembled WGS sequence"/>
</dbReference>
<organism evidence="6 7">
    <name type="scientific">Vittaforma corneae (strain ATCC 50505)</name>
    <name type="common">Microsporidian parasite</name>
    <name type="synonym">Nosema corneum</name>
    <dbReference type="NCBI Taxonomy" id="993615"/>
    <lineage>
        <taxon>Eukaryota</taxon>
        <taxon>Fungi</taxon>
        <taxon>Fungi incertae sedis</taxon>
        <taxon>Microsporidia</taxon>
        <taxon>Nosematidae</taxon>
        <taxon>Vittaforma</taxon>
    </lineage>
</organism>
<dbReference type="GO" id="GO:0000027">
    <property type="term" value="P:ribosomal large subunit assembly"/>
    <property type="evidence" value="ECO:0007669"/>
    <property type="project" value="TreeGrafter"/>
</dbReference>
<evidence type="ECO:0000256" key="3">
    <source>
        <dbReference type="ARBA" id="ARBA00022517"/>
    </source>
</evidence>
<dbReference type="HOGENOM" id="CLU_048373_2_0_1"/>
<dbReference type="InterPro" id="IPR026532">
    <property type="entry name" value="BRX1"/>
</dbReference>
<dbReference type="Pfam" id="PF04427">
    <property type="entry name" value="Brix"/>
    <property type="match status" value="1"/>
</dbReference>
<keyword evidence="7" id="KW-1185">Reference proteome</keyword>
<keyword evidence="4" id="KW-0539">Nucleus</keyword>
<reference evidence="7" key="1">
    <citation type="submission" date="2011-05" db="EMBL/GenBank/DDBJ databases">
        <title>The genome sequence of Vittaforma corneae strain ATCC 50505.</title>
        <authorList>
            <consortium name="The Broad Institute Genome Sequencing Platform"/>
            <person name="Cuomo C."/>
            <person name="Didier E."/>
            <person name="Bowers L."/>
            <person name="Young S.K."/>
            <person name="Zeng Q."/>
            <person name="Gargeya S."/>
            <person name="Fitzgerald M."/>
            <person name="Haas B."/>
            <person name="Abouelleil A."/>
            <person name="Alvarado L."/>
            <person name="Arachchi H.M."/>
            <person name="Berlin A."/>
            <person name="Chapman S.B."/>
            <person name="Gearin G."/>
            <person name="Goldberg J."/>
            <person name="Griggs A."/>
            <person name="Gujja S."/>
            <person name="Hansen M."/>
            <person name="Heiman D."/>
            <person name="Howarth C."/>
            <person name="Larimer J."/>
            <person name="Lui A."/>
            <person name="MacDonald P.J.P."/>
            <person name="McCowen C."/>
            <person name="Montmayeur A."/>
            <person name="Murphy C."/>
            <person name="Neiman D."/>
            <person name="Pearson M."/>
            <person name="Priest M."/>
            <person name="Roberts A."/>
            <person name="Saif S."/>
            <person name="Shea T."/>
            <person name="Sisk P."/>
            <person name="Stolte C."/>
            <person name="Sykes S."/>
            <person name="Wortman J."/>
            <person name="Nusbaum C."/>
            <person name="Birren B."/>
        </authorList>
    </citation>
    <scope>NUCLEOTIDE SEQUENCE [LARGE SCALE GENOMIC DNA]</scope>
    <source>
        <strain evidence="7">ATCC 50505</strain>
    </source>
</reference>
<feature type="domain" description="Brix" evidence="5">
    <location>
        <begin position="4"/>
        <end position="171"/>
    </location>
</feature>
<dbReference type="OrthoDB" id="1638493at2759"/>
<dbReference type="InterPro" id="IPR007109">
    <property type="entry name" value="Brix"/>
</dbReference>
<dbReference type="GO" id="GO:0006364">
    <property type="term" value="P:rRNA processing"/>
    <property type="evidence" value="ECO:0007669"/>
    <property type="project" value="InterPro"/>
</dbReference>
<gene>
    <name evidence="6" type="ORF">VICG_00303</name>
</gene>
<name>L2GNY8_VITCO</name>
<dbReference type="RefSeq" id="XP_007603756.1">
    <property type="nucleotide sequence ID" value="XM_007603694.1"/>
</dbReference>
<dbReference type="OMA" id="IECIVEK"/>
<dbReference type="PANTHER" id="PTHR13634:SF0">
    <property type="entry name" value="RIBOSOME BIOGENESIS PROTEIN BRX1 HOMOLOG"/>
    <property type="match status" value="1"/>
</dbReference>
<dbReference type="PANTHER" id="PTHR13634">
    <property type="entry name" value="RIBOSOME BIOGENESIS PROTEIN BRIX"/>
    <property type="match status" value="1"/>
</dbReference>
<protein>
    <recommendedName>
        <fullName evidence="5">Brix domain-containing protein</fullName>
    </recommendedName>
</protein>
<evidence type="ECO:0000256" key="4">
    <source>
        <dbReference type="ARBA" id="ARBA00023242"/>
    </source>
</evidence>
<comment type="similarity">
    <text evidence="2">Belongs to the BRX1 family.</text>
</comment>
<proteinExistence type="inferred from homology"/>
<dbReference type="GO" id="GO:0019843">
    <property type="term" value="F:rRNA binding"/>
    <property type="evidence" value="ECO:0007669"/>
    <property type="project" value="InterPro"/>
</dbReference>
<dbReference type="EMBL" id="JH370131">
    <property type="protein sequence ID" value="ELA42551.1"/>
    <property type="molecule type" value="Genomic_DNA"/>
</dbReference>
<evidence type="ECO:0000256" key="1">
    <source>
        <dbReference type="ARBA" id="ARBA00004604"/>
    </source>
</evidence>
<evidence type="ECO:0000313" key="7">
    <source>
        <dbReference type="Proteomes" id="UP000011082"/>
    </source>
</evidence>
<dbReference type="InParanoid" id="L2GNY8"/>
<dbReference type="AlphaFoldDB" id="L2GNY8"/>
<accession>L2GNY8</accession>
<evidence type="ECO:0000256" key="2">
    <source>
        <dbReference type="ARBA" id="ARBA00006369"/>
    </source>
</evidence>
<dbReference type="SMART" id="SM00879">
    <property type="entry name" value="Brix"/>
    <property type="match status" value="1"/>
</dbReference>
<dbReference type="VEuPathDB" id="MicrosporidiaDB:VICG_00303"/>
<dbReference type="STRING" id="993615.L2GNY8"/>
<evidence type="ECO:0000259" key="5">
    <source>
        <dbReference type="SMART" id="SM00879"/>
    </source>
</evidence>
<sequence>MSTMLVATKGADPATKSTIKDLSNMIDSVVENNFDVRKEVSLLVKYMDVNDCKNTVFFEISKRARRLWIATPSVTLKFGILSHQSVFDLSTINNYHKNAGHVILFTKDFEENEKLKIAKTALETAFKCKEDVQKERALCFFYLNGVVSIRNYLIKGVSEIGPRIDLELDRIFEGCFKGKRIDESSQ</sequence>
<dbReference type="GeneID" id="19881021"/>
<dbReference type="GO" id="GO:0005730">
    <property type="term" value="C:nucleolus"/>
    <property type="evidence" value="ECO:0007669"/>
    <property type="project" value="UniProtKB-SubCell"/>
</dbReference>